<name>A0A8H5N6H5_9HYPO</name>
<evidence type="ECO:0000313" key="2">
    <source>
        <dbReference type="Proteomes" id="UP000574317"/>
    </source>
</evidence>
<comment type="caution">
    <text evidence="1">The sequence shown here is derived from an EMBL/GenBank/DDBJ whole genome shotgun (WGS) entry which is preliminary data.</text>
</comment>
<sequence>MDWSPSKLEPKEIPRVCMEHYDPQGHPCDHCHDEILECYAGDERMGDLLHRFIKHIMVNRNLSKKAYESNAKTIRLRKKANRAMASHHESCHLANPEDRHAEQQNAIAMNTLACLIDISNSQRIQAQCAIISTGSISFETIVPQMPARFGPEKMPAECLGELSSDSEEDGEN</sequence>
<proteinExistence type="predicted"/>
<dbReference type="Proteomes" id="UP000574317">
    <property type="component" value="Unassembled WGS sequence"/>
</dbReference>
<dbReference type="EMBL" id="JAAOAO010000249">
    <property type="protein sequence ID" value="KAF5553523.1"/>
    <property type="molecule type" value="Genomic_DNA"/>
</dbReference>
<reference evidence="1 2" key="1">
    <citation type="submission" date="2020-05" db="EMBL/GenBank/DDBJ databases">
        <title>Identification and distribution of gene clusters putatively required for synthesis of sphingolipid metabolism inhibitors in phylogenetically diverse species of the filamentous fungus Fusarium.</title>
        <authorList>
            <person name="Kim H.-S."/>
            <person name="Busman M."/>
            <person name="Brown D.W."/>
            <person name="Divon H."/>
            <person name="Uhlig S."/>
            <person name="Proctor R.H."/>
        </authorList>
    </citation>
    <scope>NUCLEOTIDE SEQUENCE [LARGE SCALE GENOMIC DNA]</scope>
    <source>
        <strain evidence="1 2">NRRL 25196</strain>
    </source>
</reference>
<accession>A0A8H5N6H5</accession>
<dbReference type="AlphaFoldDB" id="A0A8H5N6H5"/>
<organism evidence="1 2">
    <name type="scientific">Fusarium napiforme</name>
    <dbReference type="NCBI Taxonomy" id="42672"/>
    <lineage>
        <taxon>Eukaryota</taxon>
        <taxon>Fungi</taxon>
        <taxon>Dikarya</taxon>
        <taxon>Ascomycota</taxon>
        <taxon>Pezizomycotina</taxon>
        <taxon>Sordariomycetes</taxon>
        <taxon>Hypocreomycetidae</taxon>
        <taxon>Hypocreales</taxon>
        <taxon>Nectriaceae</taxon>
        <taxon>Fusarium</taxon>
        <taxon>Fusarium fujikuroi species complex</taxon>
    </lineage>
</organism>
<keyword evidence="2" id="KW-1185">Reference proteome</keyword>
<protein>
    <submittedName>
        <fullName evidence="1">Uncharacterized protein</fullName>
    </submittedName>
</protein>
<gene>
    <name evidence="1" type="ORF">FNAPI_6755</name>
</gene>
<evidence type="ECO:0000313" key="1">
    <source>
        <dbReference type="EMBL" id="KAF5553523.1"/>
    </source>
</evidence>